<proteinExistence type="predicted"/>
<name>A0A9E6ZHH5_ALIAG</name>
<protein>
    <submittedName>
        <fullName evidence="1">Helix-turn-helix domain-containing protein</fullName>
    </submittedName>
</protein>
<sequence length="108" mass="12117">MTKANLAQLRETWQERVTAFHNSGQSGAAWCADHGIKEHQLWYWVRRFRELTSTPSSSPDFLPVQIRESLSVTNTPLLVRVGAAAIEVHPGYDAQLLLDLIRTLVGSC</sequence>
<dbReference type="Proteomes" id="UP000829401">
    <property type="component" value="Chromosome"/>
</dbReference>
<dbReference type="EMBL" id="CP080467">
    <property type="protein sequence ID" value="UNO49053.1"/>
    <property type="molecule type" value="Genomic_DNA"/>
</dbReference>
<dbReference type="AlphaFoldDB" id="A0A9E6ZHH5"/>
<keyword evidence="2" id="KW-1185">Reference proteome</keyword>
<evidence type="ECO:0000313" key="2">
    <source>
        <dbReference type="Proteomes" id="UP000829401"/>
    </source>
</evidence>
<organism evidence="1 2">
    <name type="scientific">Alicyclobacillus acidoterrestris (strain ATCC 49025 / DSM 3922 / CIP 106132 / NCIMB 13137 / GD3B)</name>
    <dbReference type="NCBI Taxonomy" id="1356854"/>
    <lineage>
        <taxon>Bacteria</taxon>
        <taxon>Bacillati</taxon>
        <taxon>Bacillota</taxon>
        <taxon>Bacilli</taxon>
        <taxon>Bacillales</taxon>
        <taxon>Alicyclobacillaceae</taxon>
        <taxon>Alicyclobacillus</taxon>
    </lineage>
</organism>
<reference evidence="2" key="1">
    <citation type="journal article" date="2022" name="G3 (Bethesda)">
        <title>Unveiling the complete genome sequence of Alicyclobacillus acidoterrestris DSM 3922T, a taint-producing strain.</title>
        <authorList>
            <person name="Leonardo I.C."/>
            <person name="Barreto Crespo M.T."/>
            <person name="Gaspar F.B."/>
        </authorList>
    </citation>
    <scope>NUCLEOTIDE SEQUENCE [LARGE SCALE GENOMIC DNA]</scope>
    <source>
        <strain evidence="2">DSM 3922</strain>
    </source>
</reference>
<accession>A0A9E6ZHH5</accession>
<dbReference type="NCBIfam" id="NF047593">
    <property type="entry name" value="IS66_ISAeme5_TnpA"/>
    <property type="match status" value="1"/>
</dbReference>
<evidence type="ECO:0000313" key="1">
    <source>
        <dbReference type="EMBL" id="UNO49053.1"/>
    </source>
</evidence>
<dbReference type="KEGG" id="aaco:K1I37_00325"/>
<gene>
    <name evidence="1" type="ORF">K1I37_00325</name>
</gene>